<dbReference type="Gene3D" id="3.40.1090.10">
    <property type="entry name" value="Cytosolic phospholipase A2 catalytic domain"/>
    <property type="match status" value="1"/>
</dbReference>
<dbReference type="EMBL" id="AP019860">
    <property type="protein sequence ID" value="BBM87670.1"/>
    <property type="molecule type" value="Genomic_DNA"/>
</dbReference>
<dbReference type="PROSITE" id="PS51635">
    <property type="entry name" value="PNPLA"/>
    <property type="match status" value="1"/>
</dbReference>
<dbReference type="InterPro" id="IPR002641">
    <property type="entry name" value="PNPLA_dom"/>
</dbReference>
<evidence type="ECO:0000256" key="1">
    <source>
        <dbReference type="ARBA" id="ARBA00023098"/>
    </source>
</evidence>
<dbReference type="SUPFAM" id="SSF52151">
    <property type="entry name" value="FabD/lysophospholipase-like"/>
    <property type="match status" value="1"/>
</dbReference>
<keyword evidence="1 2" id="KW-0443">Lipid metabolism</keyword>
<name>A0A5S9IU85_UABAM</name>
<keyword evidence="2" id="KW-0442">Lipid degradation</keyword>
<protein>
    <submittedName>
        <fullName evidence="5">Lipoprotein</fullName>
    </submittedName>
</protein>
<dbReference type="InterPro" id="IPR016035">
    <property type="entry name" value="Acyl_Trfase/lysoPLipase"/>
</dbReference>
<organism evidence="5 6">
    <name type="scientific">Uabimicrobium amorphum</name>
    <dbReference type="NCBI Taxonomy" id="2596890"/>
    <lineage>
        <taxon>Bacteria</taxon>
        <taxon>Pseudomonadati</taxon>
        <taxon>Planctomycetota</taxon>
        <taxon>Candidatus Uabimicrobiia</taxon>
        <taxon>Candidatus Uabimicrobiales</taxon>
        <taxon>Candidatus Uabimicrobiaceae</taxon>
        <taxon>Candidatus Uabimicrobium</taxon>
    </lineage>
</organism>
<keyword evidence="6" id="KW-1185">Reference proteome</keyword>
<dbReference type="Pfam" id="PF01734">
    <property type="entry name" value="Patatin"/>
    <property type="match status" value="1"/>
</dbReference>
<dbReference type="GO" id="GO:0016042">
    <property type="term" value="P:lipid catabolic process"/>
    <property type="evidence" value="ECO:0007669"/>
    <property type="project" value="UniProtKB-UniRule"/>
</dbReference>
<reference evidence="5 6" key="1">
    <citation type="submission" date="2019-08" db="EMBL/GenBank/DDBJ databases">
        <title>Complete genome sequence of Candidatus Uab amorphum.</title>
        <authorList>
            <person name="Shiratori T."/>
            <person name="Suzuki S."/>
            <person name="Kakizawa Y."/>
            <person name="Ishida K."/>
        </authorList>
    </citation>
    <scope>NUCLEOTIDE SEQUENCE [LARGE SCALE GENOMIC DNA]</scope>
    <source>
        <strain evidence="5 6">SRT547</strain>
    </source>
</reference>
<dbReference type="KEGG" id="uam:UABAM_06082"/>
<feature type="active site" description="Nucleophile" evidence="2">
    <location>
        <position position="147"/>
    </location>
</feature>
<keyword evidence="3" id="KW-0472">Membrane</keyword>
<evidence type="ECO:0000313" key="6">
    <source>
        <dbReference type="Proteomes" id="UP000326354"/>
    </source>
</evidence>
<dbReference type="OrthoDB" id="9813090at2"/>
<sequence length="646" mass="73895">MRIFIWKNYFKWLKKIFSSPKYYLGVVLWLPMLIVNLYFSVMLLSVVAYGIISWGIFTLLGDPGFIKSSTSYDTQQIEKAIEIDSTGKMFVACCVSGGGSRSAIFAGETLYLLNTINDIKDPENAFQNKTKKSTNILNSFDFISSVSGGSIAAASLCIQRPWESTAGWEKYKKSLQIPFQHKLYQYLANPLYFGEIALTHRDRTNIMEKVWNDYVVENKKMGDLALRPRLLVNSTSYNLGKKFVFTTLSKSNFNDMLEIYPSLFTNLDPFPTAAITLDEFQLSSVNCPISTAVAASSAFPVGLPPVTITGYQGQQSINLHLSDGGIYDNHGIETVLQLFKQKIDNYYNGLQMRIFGGLVFVIDASLPAKERVDSPSELDMILHTTEVYEKRMQIYFDRFLRDQVNLSGEIRIPLKFVRFSLGELIGIWHLAQQNPQQRQETLDKLQQQLDRGIHATNLQATQHFLDEWFKKSQEWWGNFNKQCNETVGSDVESFMKELEGLPTNFALSKRQIAVVQKAAQLIFAMKQKEIRQAYQSLQDNLNSFKNIEDFTRRDIAKNPTLYIFEFMRRLQLANNDTKVWVGDYAPLQLAFRRLSLPQSLQKKIQKTIDNIQLVKNQEASKTFDKSLQVLKKQCAKAFAYNSLNGK</sequence>
<feature type="active site" description="Proton acceptor" evidence="2">
    <location>
        <position position="323"/>
    </location>
</feature>
<gene>
    <name evidence="5" type="ORF">UABAM_06082</name>
</gene>
<keyword evidence="2" id="KW-0378">Hydrolase</keyword>
<dbReference type="RefSeq" id="WP_151971676.1">
    <property type="nucleotide sequence ID" value="NZ_AP019860.1"/>
</dbReference>
<dbReference type="Proteomes" id="UP000326354">
    <property type="component" value="Chromosome"/>
</dbReference>
<accession>A0A5S9IU85</accession>
<dbReference type="AlphaFoldDB" id="A0A5S9IU85"/>
<evidence type="ECO:0000259" key="4">
    <source>
        <dbReference type="PROSITE" id="PS51635"/>
    </source>
</evidence>
<keyword evidence="3" id="KW-0812">Transmembrane</keyword>
<keyword evidence="3" id="KW-1133">Transmembrane helix</keyword>
<evidence type="ECO:0000313" key="5">
    <source>
        <dbReference type="EMBL" id="BBM87670.1"/>
    </source>
</evidence>
<dbReference type="GO" id="GO:0016787">
    <property type="term" value="F:hydrolase activity"/>
    <property type="evidence" value="ECO:0007669"/>
    <property type="project" value="UniProtKB-UniRule"/>
</dbReference>
<evidence type="ECO:0000256" key="2">
    <source>
        <dbReference type="PROSITE-ProRule" id="PRU01161"/>
    </source>
</evidence>
<keyword evidence="5" id="KW-0449">Lipoprotein</keyword>
<comment type="caution">
    <text evidence="2">Lacks conserved residue(s) required for the propagation of feature annotation.</text>
</comment>
<feature type="domain" description="PNPLA" evidence="4">
    <location>
        <begin position="93"/>
        <end position="336"/>
    </location>
</feature>
<evidence type="ECO:0000256" key="3">
    <source>
        <dbReference type="SAM" id="Phobius"/>
    </source>
</evidence>
<feature type="short sequence motif" description="DGA/G" evidence="2">
    <location>
        <begin position="323"/>
        <end position="325"/>
    </location>
</feature>
<proteinExistence type="predicted"/>
<feature type="transmembrane region" description="Helical" evidence="3">
    <location>
        <begin position="21"/>
        <end position="41"/>
    </location>
</feature>